<reference evidence="10 11" key="1">
    <citation type="submission" date="2019-07" db="EMBL/GenBank/DDBJ databases">
        <title>Genomics analysis of Aphanomyces spp. identifies a new class of oomycete effector associated with host adaptation.</title>
        <authorList>
            <person name="Gaulin E."/>
        </authorList>
    </citation>
    <scope>NUCLEOTIDE SEQUENCE [LARGE SCALE GENOMIC DNA]</scope>
    <source>
        <strain evidence="10 11">ATCC 201684</strain>
    </source>
</reference>
<keyword evidence="4" id="KW-1003">Cell membrane</keyword>
<keyword evidence="3" id="KW-0813">Transport</keyword>
<dbReference type="Proteomes" id="UP000481153">
    <property type="component" value="Unassembled WGS sequence"/>
</dbReference>
<keyword evidence="11" id="KW-1185">Reference proteome</keyword>
<feature type="domain" description="EamA" evidence="9">
    <location>
        <begin position="151"/>
        <end position="281"/>
    </location>
</feature>
<dbReference type="PANTHER" id="PTHR22911:SF137">
    <property type="entry name" value="SOLUTE CARRIER FAMILY 35 MEMBER G2-RELATED"/>
    <property type="match status" value="1"/>
</dbReference>
<gene>
    <name evidence="10" type="ORF">Ae201684_012099</name>
</gene>
<feature type="transmembrane region" description="Helical" evidence="8">
    <location>
        <begin position="70"/>
        <end position="90"/>
    </location>
</feature>
<dbReference type="VEuPathDB" id="FungiDB:AeMF1_006623"/>
<evidence type="ECO:0000256" key="2">
    <source>
        <dbReference type="ARBA" id="ARBA00007362"/>
    </source>
</evidence>
<dbReference type="Pfam" id="PF00892">
    <property type="entry name" value="EamA"/>
    <property type="match status" value="2"/>
</dbReference>
<feature type="transmembrane region" description="Helical" evidence="8">
    <location>
        <begin position="271"/>
        <end position="288"/>
    </location>
</feature>
<dbReference type="EMBL" id="VJMJ01000154">
    <property type="protein sequence ID" value="KAF0730397.1"/>
    <property type="molecule type" value="Genomic_DNA"/>
</dbReference>
<keyword evidence="5 8" id="KW-0812">Transmembrane</keyword>
<evidence type="ECO:0000313" key="11">
    <source>
        <dbReference type="Proteomes" id="UP000481153"/>
    </source>
</evidence>
<dbReference type="PANTHER" id="PTHR22911">
    <property type="entry name" value="ACYL-MALONYL CONDENSING ENZYME-RELATED"/>
    <property type="match status" value="1"/>
</dbReference>
<dbReference type="SUPFAM" id="SSF103481">
    <property type="entry name" value="Multidrug resistance efflux transporter EmrE"/>
    <property type="match status" value="2"/>
</dbReference>
<evidence type="ECO:0000256" key="1">
    <source>
        <dbReference type="ARBA" id="ARBA00004651"/>
    </source>
</evidence>
<feature type="transmembrane region" description="Helical" evidence="8">
    <location>
        <begin position="96"/>
        <end position="118"/>
    </location>
</feature>
<evidence type="ECO:0000256" key="7">
    <source>
        <dbReference type="ARBA" id="ARBA00023136"/>
    </source>
</evidence>
<dbReference type="InterPro" id="IPR004626">
    <property type="entry name" value="RarD"/>
</dbReference>
<comment type="caution">
    <text evidence="10">The sequence shown here is derived from an EMBL/GenBank/DDBJ whole genome shotgun (WGS) entry which is preliminary data.</text>
</comment>
<feature type="transmembrane region" description="Helical" evidence="8">
    <location>
        <begin position="177"/>
        <end position="194"/>
    </location>
</feature>
<feature type="transmembrane region" description="Helical" evidence="8">
    <location>
        <begin position="239"/>
        <end position="259"/>
    </location>
</feature>
<dbReference type="GO" id="GO:0005886">
    <property type="term" value="C:plasma membrane"/>
    <property type="evidence" value="ECO:0007669"/>
    <property type="project" value="UniProtKB-SubCell"/>
</dbReference>
<evidence type="ECO:0000256" key="6">
    <source>
        <dbReference type="ARBA" id="ARBA00022989"/>
    </source>
</evidence>
<dbReference type="InterPro" id="IPR000620">
    <property type="entry name" value="EamA_dom"/>
</dbReference>
<evidence type="ECO:0000256" key="3">
    <source>
        <dbReference type="ARBA" id="ARBA00022448"/>
    </source>
</evidence>
<dbReference type="InterPro" id="IPR037185">
    <property type="entry name" value="EmrE-like"/>
</dbReference>
<dbReference type="AlphaFoldDB" id="A0A6G0WSG2"/>
<accession>A0A6G0WSG2</accession>
<evidence type="ECO:0000256" key="8">
    <source>
        <dbReference type="SAM" id="Phobius"/>
    </source>
</evidence>
<evidence type="ECO:0000256" key="4">
    <source>
        <dbReference type="ARBA" id="ARBA00022475"/>
    </source>
</evidence>
<evidence type="ECO:0000313" key="10">
    <source>
        <dbReference type="EMBL" id="KAF0730397.1"/>
    </source>
</evidence>
<keyword evidence="7 8" id="KW-0472">Membrane</keyword>
<evidence type="ECO:0000256" key="5">
    <source>
        <dbReference type="ARBA" id="ARBA00022692"/>
    </source>
</evidence>
<feature type="transmembrane region" description="Helical" evidence="8">
    <location>
        <begin position="214"/>
        <end position="232"/>
    </location>
</feature>
<protein>
    <recommendedName>
        <fullName evidence="9">EamA domain-containing protein</fullName>
    </recommendedName>
</protein>
<feature type="domain" description="EamA" evidence="9">
    <location>
        <begin position="6"/>
        <end position="139"/>
    </location>
</feature>
<dbReference type="NCBIfam" id="TIGR00688">
    <property type="entry name" value="rarD"/>
    <property type="match status" value="1"/>
</dbReference>
<comment type="similarity">
    <text evidence="2">Belongs to the EamA transporter family.</text>
</comment>
<keyword evidence="6 8" id="KW-1133">Transmembrane helix</keyword>
<evidence type="ECO:0000259" key="9">
    <source>
        <dbReference type="Pfam" id="PF00892"/>
    </source>
</evidence>
<sequence>MSSASIGVVCACSAFVIYGFHSIYFKQLGDVPPLQLTCHRVVWTFAMALPLFLWRIEWKRFRERAMKPKVLGQYFLAGTSVSGMWFAFLWGVSNAMIVETSLGFFLNPILSVLLAVIVLKESLRLWQWIAIALAFAGVLEIAIAYGKFPWLAITIGVLLALYGFVKSTAPLNAIESVTIEMGFLALPSFCILVVSEAQGTAAFGHVSSTQNALMALSGVVTLIPLLLFAHAAHMISFSLLGLLQYIGPILTFIFGVAFYREPFGPSKMIGFILVWSGLLVYIVEVFVVQRLASSTTGNDNADTNKAGSVQDSPNSCYQSFQAIADSHEGSIV</sequence>
<feature type="transmembrane region" description="Helical" evidence="8">
    <location>
        <begin position="125"/>
        <end position="142"/>
    </location>
</feature>
<feature type="transmembrane region" description="Helical" evidence="8">
    <location>
        <begin position="41"/>
        <end position="58"/>
    </location>
</feature>
<organism evidence="10 11">
    <name type="scientific">Aphanomyces euteiches</name>
    <dbReference type="NCBI Taxonomy" id="100861"/>
    <lineage>
        <taxon>Eukaryota</taxon>
        <taxon>Sar</taxon>
        <taxon>Stramenopiles</taxon>
        <taxon>Oomycota</taxon>
        <taxon>Saprolegniomycetes</taxon>
        <taxon>Saprolegniales</taxon>
        <taxon>Verrucalvaceae</taxon>
        <taxon>Aphanomyces</taxon>
    </lineage>
</organism>
<proteinExistence type="inferred from homology"/>
<feature type="transmembrane region" description="Helical" evidence="8">
    <location>
        <begin position="148"/>
        <end position="165"/>
    </location>
</feature>
<name>A0A6G0WSG2_9STRA</name>
<comment type="subcellular location">
    <subcellularLocation>
        <location evidence="1">Cell membrane</location>
        <topology evidence="1">Multi-pass membrane protein</topology>
    </subcellularLocation>
</comment>